<dbReference type="RefSeq" id="WP_218630464.1">
    <property type="nucleotide sequence ID" value="NZ_JAHVAI010000009.1"/>
</dbReference>
<gene>
    <name evidence="5" type="ORF">OE699_10225</name>
</gene>
<dbReference type="Proteomes" id="UP001526166">
    <property type="component" value="Unassembled WGS sequence"/>
</dbReference>
<evidence type="ECO:0000313" key="6">
    <source>
        <dbReference type="Proteomes" id="UP001526166"/>
    </source>
</evidence>
<dbReference type="PROSITE" id="PS50893">
    <property type="entry name" value="ABC_TRANSPORTER_2"/>
    <property type="match status" value="1"/>
</dbReference>
<organism evidence="5 6">
    <name type="scientific">Sedimentimonas flavescens</name>
    <dbReference type="NCBI Taxonomy" id="2851012"/>
    <lineage>
        <taxon>Bacteria</taxon>
        <taxon>Pseudomonadati</taxon>
        <taxon>Pseudomonadota</taxon>
        <taxon>Alphaproteobacteria</taxon>
        <taxon>Rhodobacterales</taxon>
        <taxon>Rhodobacter group</taxon>
        <taxon>Sedimentimonas</taxon>
    </lineage>
</organism>
<dbReference type="EMBL" id="JAOWKW010000007">
    <property type="protein sequence ID" value="MCV2879233.1"/>
    <property type="molecule type" value="Genomic_DNA"/>
</dbReference>
<protein>
    <submittedName>
        <fullName evidence="5">ABC transporter ATP-binding protein</fullName>
    </submittedName>
</protein>
<keyword evidence="6" id="KW-1185">Reference proteome</keyword>
<dbReference type="PANTHER" id="PTHR45772:SF1">
    <property type="entry name" value="ABC TRANSPORTER ATP-BINDING PROTEIN"/>
    <property type="match status" value="1"/>
</dbReference>
<evidence type="ECO:0000259" key="4">
    <source>
        <dbReference type="PROSITE" id="PS50893"/>
    </source>
</evidence>
<comment type="caution">
    <text evidence="5">The sequence shown here is derived from an EMBL/GenBank/DDBJ whole genome shotgun (WGS) entry which is preliminary data.</text>
</comment>
<dbReference type="GO" id="GO:0005524">
    <property type="term" value="F:ATP binding"/>
    <property type="evidence" value="ECO:0007669"/>
    <property type="project" value="UniProtKB-KW"/>
</dbReference>
<keyword evidence="2" id="KW-0547">Nucleotide-binding</keyword>
<dbReference type="InterPro" id="IPR003439">
    <property type="entry name" value="ABC_transporter-like_ATP-bd"/>
</dbReference>
<evidence type="ECO:0000256" key="2">
    <source>
        <dbReference type="ARBA" id="ARBA00022741"/>
    </source>
</evidence>
<reference evidence="5 6" key="1">
    <citation type="submission" date="2022-10" db="EMBL/GenBank/DDBJ databases">
        <title>Sinirhodobacter sp. nov., isolated from ocean surface sediments.</title>
        <authorList>
            <person name="He W."/>
            <person name="Wang L."/>
            <person name="Zhang D.-F."/>
        </authorList>
    </citation>
    <scope>NUCLEOTIDE SEQUENCE [LARGE SCALE GENOMIC DNA]</scope>
    <source>
        <strain evidence="5 6">WL0115</strain>
    </source>
</reference>
<dbReference type="InterPro" id="IPR051120">
    <property type="entry name" value="ABC_AA/LPS_Transport"/>
</dbReference>
<evidence type="ECO:0000313" key="5">
    <source>
        <dbReference type="EMBL" id="MCV2879233.1"/>
    </source>
</evidence>
<dbReference type="InterPro" id="IPR003593">
    <property type="entry name" value="AAA+_ATPase"/>
</dbReference>
<evidence type="ECO:0000256" key="1">
    <source>
        <dbReference type="ARBA" id="ARBA00022448"/>
    </source>
</evidence>
<keyword evidence="3 5" id="KW-0067">ATP-binding</keyword>
<dbReference type="InterPro" id="IPR032823">
    <property type="entry name" value="BCA_ABC_TP_C"/>
</dbReference>
<dbReference type="Pfam" id="PF00005">
    <property type="entry name" value="ABC_tran"/>
    <property type="match status" value="1"/>
</dbReference>
<dbReference type="SMART" id="SM00382">
    <property type="entry name" value="AAA"/>
    <property type="match status" value="1"/>
</dbReference>
<sequence>MNDMSDGYITADGRQIGGVLMELKNITLKFGGVTAISDISFDIRQGEIRAIIGPNGAGKSSMLNVISGFYIPTEGEVWFKGYKRGPMRPYEIAGLGIARTFQNIALFDGMSVLDNIMTGRLTLMKSGLLSQAMWWGGASKEEDAHREKVEKIIDFLEIQPIRKTPVGRLPYGLKKRVELARALAAEPKILLLDEPMAGMNVEEKEDMCRFILDVNDEFGTTTVLIEHDMGVVMDLSDRVVVMDYGRKIGDGPPDEVRNNQDVIDAYLGVAHD</sequence>
<feature type="domain" description="ABC transporter" evidence="4">
    <location>
        <begin position="21"/>
        <end position="269"/>
    </location>
</feature>
<keyword evidence="1" id="KW-0813">Transport</keyword>
<dbReference type="Pfam" id="PF12399">
    <property type="entry name" value="BCA_ABC_TP_C"/>
    <property type="match status" value="1"/>
</dbReference>
<accession>A0ABT2ZZQ4</accession>
<evidence type="ECO:0000256" key="3">
    <source>
        <dbReference type="ARBA" id="ARBA00022840"/>
    </source>
</evidence>
<dbReference type="PANTHER" id="PTHR45772">
    <property type="entry name" value="CONSERVED COMPONENT OF ABC TRANSPORTER FOR NATURAL AMINO ACIDS-RELATED"/>
    <property type="match status" value="1"/>
</dbReference>
<dbReference type="CDD" id="cd03219">
    <property type="entry name" value="ABC_Mj1267_LivG_branched"/>
    <property type="match status" value="1"/>
</dbReference>
<proteinExistence type="predicted"/>
<name>A0ABT2ZZQ4_9RHOB</name>